<reference evidence="2 3" key="1">
    <citation type="submission" date="2016-10" db="EMBL/GenBank/DDBJ databases">
        <title>Complete Genome Sequence of Peptococcaceae strain DCMF.</title>
        <authorList>
            <person name="Edwards R.J."/>
            <person name="Holland S.I."/>
            <person name="Deshpande N.P."/>
            <person name="Wong Y.K."/>
            <person name="Ertan H."/>
            <person name="Manefield M."/>
            <person name="Russell T.L."/>
            <person name="Lee M.J."/>
        </authorList>
    </citation>
    <scope>NUCLEOTIDE SEQUENCE [LARGE SCALE GENOMIC DNA]</scope>
    <source>
        <strain evidence="2 3">DCMF</strain>
    </source>
</reference>
<dbReference type="AlphaFoldDB" id="A0A3G1KU00"/>
<name>A0A3G1KU00_FORW1</name>
<accession>A0A3G1KU00</accession>
<protein>
    <submittedName>
        <fullName evidence="2">Uncharacterized protein</fullName>
    </submittedName>
</protein>
<organism evidence="2 3">
    <name type="scientific">Formimonas warabiya</name>
    <dbReference type="NCBI Taxonomy" id="1761012"/>
    <lineage>
        <taxon>Bacteria</taxon>
        <taxon>Bacillati</taxon>
        <taxon>Bacillota</taxon>
        <taxon>Clostridia</taxon>
        <taxon>Eubacteriales</taxon>
        <taxon>Peptococcaceae</taxon>
        <taxon>Candidatus Formimonas</taxon>
    </lineage>
</organism>
<feature type="region of interest" description="Disordered" evidence="1">
    <location>
        <begin position="49"/>
        <end position="101"/>
    </location>
</feature>
<sequence length="167" mass="18775">MQKKICLILLGYMAVLSVVGVGLYFHERLQNLPILEKALVEEILTFDEETGQKPQSTEKTETSDPIPLPEEDTGSNYWENYEQGSQGTTDHASTESRLKEADISSGDQMKVLKIVKKSLSNDEIMYILSLAKNGFTADEKTEIKTLLRSKLSDSDLKELKSVVLKYL</sequence>
<keyword evidence="3" id="KW-1185">Reference proteome</keyword>
<dbReference type="RefSeq" id="WP_148135213.1">
    <property type="nucleotide sequence ID" value="NZ_CP017634.1"/>
</dbReference>
<dbReference type="KEGG" id="fwa:DCMF_15240"/>
<evidence type="ECO:0000256" key="1">
    <source>
        <dbReference type="SAM" id="MobiDB-lite"/>
    </source>
</evidence>
<evidence type="ECO:0000313" key="2">
    <source>
        <dbReference type="EMBL" id="ATW25948.1"/>
    </source>
</evidence>
<evidence type="ECO:0000313" key="3">
    <source>
        <dbReference type="Proteomes" id="UP000323521"/>
    </source>
</evidence>
<gene>
    <name evidence="2" type="ORF">DCMF_15240</name>
</gene>
<feature type="compositionally biased region" description="Basic and acidic residues" evidence="1">
    <location>
        <begin position="92"/>
        <end position="101"/>
    </location>
</feature>
<feature type="compositionally biased region" description="Polar residues" evidence="1">
    <location>
        <begin position="74"/>
        <end position="91"/>
    </location>
</feature>
<proteinExistence type="predicted"/>
<dbReference type="Proteomes" id="UP000323521">
    <property type="component" value="Chromosome"/>
</dbReference>
<dbReference type="EMBL" id="CP017634">
    <property type="protein sequence ID" value="ATW25948.1"/>
    <property type="molecule type" value="Genomic_DNA"/>
</dbReference>